<reference evidence="1 2" key="1">
    <citation type="submission" date="2022-07" db="EMBL/GenBank/DDBJ databases">
        <authorList>
            <person name="Li W.-J."/>
            <person name="Deng Q.-Q."/>
        </authorList>
    </citation>
    <scope>NUCLEOTIDE SEQUENCE [LARGE SCALE GENOMIC DNA]</scope>
    <source>
        <strain evidence="1 2">SYSU M60028</strain>
    </source>
</reference>
<sequence>MCDRYGITDRTLARWLRDNRLNFPPARVVNTRRYFDLAELEAWERSRAAVRREAA</sequence>
<dbReference type="SUPFAM" id="SSF46955">
    <property type="entry name" value="Putative DNA-binding domain"/>
    <property type="match status" value="1"/>
</dbReference>
<dbReference type="Proteomes" id="UP001205890">
    <property type="component" value="Unassembled WGS sequence"/>
</dbReference>
<gene>
    <name evidence="1" type="ORF">NK718_12820</name>
</gene>
<dbReference type="EMBL" id="JANCLU010000011">
    <property type="protein sequence ID" value="MCP8939400.1"/>
    <property type="molecule type" value="Genomic_DNA"/>
</dbReference>
<protein>
    <submittedName>
        <fullName evidence="1">Helix-turn-helix domain-containing protein</fullName>
    </submittedName>
</protein>
<accession>A0ABT1LD18</accession>
<proteinExistence type="predicted"/>
<organism evidence="1 2">
    <name type="scientific">Alsobacter ponti</name>
    <dbReference type="NCBI Taxonomy" id="2962936"/>
    <lineage>
        <taxon>Bacteria</taxon>
        <taxon>Pseudomonadati</taxon>
        <taxon>Pseudomonadota</taxon>
        <taxon>Alphaproteobacteria</taxon>
        <taxon>Hyphomicrobiales</taxon>
        <taxon>Alsobacteraceae</taxon>
        <taxon>Alsobacter</taxon>
    </lineage>
</organism>
<comment type="caution">
    <text evidence="1">The sequence shown here is derived from an EMBL/GenBank/DDBJ whole genome shotgun (WGS) entry which is preliminary data.</text>
</comment>
<evidence type="ECO:0000313" key="2">
    <source>
        <dbReference type="Proteomes" id="UP001205890"/>
    </source>
</evidence>
<keyword evidence="2" id="KW-1185">Reference proteome</keyword>
<evidence type="ECO:0000313" key="1">
    <source>
        <dbReference type="EMBL" id="MCP8939400.1"/>
    </source>
</evidence>
<name>A0ABT1LD18_9HYPH</name>
<dbReference type="InterPro" id="IPR009061">
    <property type="entry name" value="DNA-bd_dom_put_sf"/>
</dbReference>